<dbReference type="GO" id="GO:0006508">
    <property type="term" value="P:proteolysis"/>
    <property type="evidence" value="ECO:0007669"/>
    <property type="project" value="UniProtKB-KW"/>
</dbReference>
<reference evidence="7 8" key="1">
    <citation type="submission" date="2018-11" db="EMBL/GenBank/DDBJ databases">
        <authorList>
            <consortium name="Pathogen Informatics"/>
        </authorList>
    </citation>
    <scope>NUCLEOTIDE SEQUENCE [LARGE SCALE GENOMIC DNA]</scope>
</reference>
<dbReference type="Gene3D" id="3.40.50.1820">
    <property type="entry name" value="alpha/beta hydrolase"/>
    <property type="match status" value="2"/>
</dbReference>
<dbReference type="Pfam" id="PF05577">
    <property type="entry name" value="Peptidase_S28"/>
    <property type="match status" value="2"/>
</dbReference>
<accession>A0A3P6PCE1</accession>
<protein>
    <submittedName>
        <fullName evidence="7">Uncharacterized protein</fullName>
    </submittedName>
</protein>
<dbReference type="EMBL" id="UYRR01000299">
    <property type="protein sequence ID" value="VDK17740.1"/>
    <property type="molecule type" value="Genomic_DNA"/>
</dbReference>
<dbReference type="InterPro" id="IPR042269">
    <property type="entry name" value="Ser_carbopepase_S28_SKS"/>
</dbReference>
<keyword evidence="5" id="KW-0720">Serine protease</keyword>
<keyword evidence="8" id="KW-1185">Reference proteome</keyword>
<evidence type="ECO:0000313" key="7">
    <source>
        <dbReference type="EMBL" id="VDK17740.1"/>
    </source>
</evidence>
<dbReference type="PANTHER" id="PTHR11010">
    <property type="entry name" value="PROTEASE S28 PRO-X CARBOXYPEPTIDASE-RELATED"/>
    <property type="match status" value="1"/>
</dbReference>
<dbReference type="GO" id="GO:0008239">
    <property type="term" value="F:dipeptidyl-peptidase activity"/>
    <property type="evidence" value="ECO:0007669"/>
    <property type="project" value="TreeGrafter"/>
</dbReference>
<dbReference type="SUPFAM" id="SSF53474">
    <property type="entry name" value="alpha/beta-Hydrolases"/>
    <property type="match status" value="2"/>
</dbReference>
<name>A0A3P6PCE1_ANISI</name>
<evidence type="ECO:0000313" key="8">
    <source>
        <dbReference type="Proteomes" id="UP000267096"/>
    </source>
</evidence>
<keyword evidence="6" id="KW-0325">Glycoprotein</keyword>
<dbReference type="Gene3D" id="1.20.120.980">
    <property type="entry name" value="Serine carboxypeptidase S28, SKS domain"/>
    <property type="match status" value="1"/>
</dbReference>
<keyword evidence="4" id="KW-0378">Hydrolase</keyword>
<dbReference type="InterPro" id="IPR029058">
    <property type="entry name" value="AB_hydrolase_fold"/>
</dbReference>
<organism evidence="7 8">
    <name type="scientific">Anisakis simplex</name>
    <name type="common">Herring worm</name>
    <dbReference type="NCBI Taxonomy" id="6269"/>
    <lineage>
        <taxon>Eukaryota</taxon>
        <taxon>Metazoa</taxon>
        <taxon>Ecdysozoa</taxon>
        <taxon>Nematoda</taxon>
        <taxon>Chromadorea</taxon>
        <taxon>Rhabditida</taxon>
        <taxon>Spirurina</taxon>
        <taxon>Ascaridomorpha</taxon>
        <taxon>Ascaridoidea</taxon>
        <taxon>Anisakidae</taxon>
        <taxon>Anisakis</taxon>
        <taxon>Anisakis simplex complex</taxon>
    </lineage>
</organism>
<dbReference type="FunFam" id="1.20.120.980:FF:000007">
    <property type="entry name" value="Predicted protein"/>
    <property type="match status" value="1"/>
</dbReference>
<dbReference type="AlphaFoldDB" id="A0A3P6PCE1"/>
<dbReference type="InterPro" id="IPR008758">
    <property type="entry name" value="Peptidase_S28"/>
</dbReference>
<evidence type="ECO:0000256" key="1">
    <source>
        <dbReference type="ARBA" id="ARBA00011079"/>
    </source>
</evidence>
<keyword evidence="2" id="KW-0645">Protease</keyword>
<evidence type="ECO:0000256" key="2">
    <source>
        <dbReference type="ARBA" id="ARBA00022670"/>
    </source>
</evidence>
<dbReference type="GO" id="GO:0070008">
    <property type="term" value="F:serine-type exopeptidase activity"/>
    <property type="evidence" value="ECO:0007669"/>
    <property type="project" value="InterPro"/>
</dbReference>
<proteinExistence type="inferred from homology"/>
<evidence type="ECO:0000256" key="6">
    <source>
        <dbReference type="ARBA" id="ARBA00023180"/>
    </source>
</evidence>
<dbReference type="PANTHER" id="PTHR11010:SF104">
    <property type="entry name" value="SERINE PROTEASE PCP-1-RELATED"/>
    <property type="match status" value="1"/>
</dbReference>
<gene>
    <name evidence="7" type="ORF">ASIM_LOCUS468</name>
</gene>
<dbReference type="Proteomes" id="UP000267096">
    <property type="component" value="Unassembled WGS sequence"/>
</dbReference>
<evidence type="ECO:0000256" key="4">
    <source>
        <dbReference type="ARBA" id="ARBA00022801"/>
    </source>
</evidence>
<sequence length="704" mass="78894">MYNLTYYEQGGPIFFYTGNEGSIEGFAENTGIMWDLAKQFKAAIVFAEHRYYGTSMPFGNLSYTNVKYLGYLASTQALADYAKLIPYLKEKIIHCPPDTPVISFGGSYGGMLSAWFRMKYPDIVTGAWASSAPLMYFPGGGVDPGAFDHKVKEDFLNAGCNERTITNGFAAIMSLSETASGRQYLNDLFHIEQKSLLTKPEDGGYLIGWINEAIVYMAMVDYPYPSNFLEPLPGWPINYVCKKFAAKEVTDEKKAAKVMYEISNVYYNFTGAMKTSCVNYNKCGDTAMANLGSALGWPWQTCTELVIAMCSEGPPNDFFSDDCKAYGGPVNSQYMFCNNEFGSMGWSDGFLHPDSLKIQYGFNFAAASNIVFTNGDVDPWSPGGVYERAPGIAHATKHGVYTFLIAGSAHHLDLRQPNTCDPPPVRNARFQITNIIDCWVNPKKCPKPPVATKLPPLGELSSKDCKSEYFAYPWGQKVSRLSFFPTNDFAKKFAAPWSRRTIFYSFVQVGWVNYGCVYDQVAAKTPQFLGAIELGIFFSVSAVMITSMWELWLGVFVVYVGFTLAHRSAFPFDPVAKSVQQNDVNAADHPWITDHFDVPIDNFAYTSNATYSMRYLYNNTYYKKGGPIFFYAGNEGAIEGFAMNTVILSLLSTAFNANIQRMLWLKNVELKDASVLSRWQNVNRYRTMSPVKDERQSRFKSQSQ</sequence>
<evidence type="ECO:0000256" key="5">
    <source>
        <dbReference type="ARBA" id="ARBA00022825"/>
    </source>
</evidence>
<evidence type="ECO:0000256" key="3">
    <source>
        <dbReference type="ARBA" id="ARBA00022729"/>
    </source>
</evidence>
<keyword evidence="3" id="KW-0732">Signal</keyword>
<dbReference type="OrthoDB" id="2130629at2759"/>
<comment type="similarity">
    <text evidence="1">Belongs to the peptidase S28 family.</text>
</comment>